<sequence>MNVRRLIPWLVVLGIGCAHAPRSATPEQPKFEHVFQKPLADALAATRELLSSKGYTFEESQDPSQLLTTWERPNRSGTGDVTYSRYLVTGISVAPRQSVVRIFRMTYNAIGNDVAIRNPWWKVLRERAELTHDKRYDVTLIEDKPVAPAELRMASRGHRDLDLEKELTLRLESAPSLEVVSGNIQQEPVPTAVRDADFYLARWTDTAPAPDALCGEAVRGLDDLMMPGLTLLIGEQLGSREAPAVVGNVVCQAARAGLPVVLGLSLPQTEQERLERYLASPGAPVDQDALLEGRFWTRPYQDGRSSHAIFDLIDRVRAMRAAGLRVTLVAYDTDTAWASQRDAELAKVWTARRKAHPDELHVILAGNAHTRTVTGTPWDRDFTPMANHLKQGRLVVLEMSYAQGTRWGCDLNRSGKLQCGYIGTTPTGRVAAPPGQTPYVQRFESPTDEGFDGLLYVGQLTPSLPAISKEKAPPPPSGIRPAPTPKPDVPPVF</sequence>
<dbReference type="RefSeq" id="WP_206728943.1">
    <property type="nucleotide sequence ID" value="NZ_CP071090.1"/>
</dbReference>
<organism evidence="3 4">
    <name type="scientific">Pyxidicoccus parkwayensis</name>
    <dbReference type="NCBI Taxonomy" id="2813578"/>
    <lineage>
        <taxon>Bacteria</taxon>
        <taxon>Pseudomonadati</taxon>
        <taxon>Myxococcota</taxon>
        <taxon>Myxococcia</taxon>
        <taxon>Myxococcales</taxon>
        <taxon>Cystobacterineae</taxon>
        <taxon>Myxococcaceae</taxon>
        <taxon>Pyxidicoccus</taxon>
    </lineage>
</organism>
<keyword evidence="4" id="KW-1185">Reference proteome</keyword>
<reference evidence="3 4" key="1">
    <citation type="submission" date="2021-02" db="EMBL/GenBank/DDBJ databases">
        <title>De Novo genome assembly of isolated myxobacteria.</title>
        <authorList>
            <person name="Stevens D.C."/>
        </authorList>
    </citation>
    <scope>NUCLEOTIDE SEQUENCE [LARGE SCALE GENOMIC DNA]</scope>
    <source>
        <strain evidence="4">SCPEA02</strain>
    </source>
</reference>
<dbReference type="EMBL" id="CP071090">
    <property type="protein sequence ID" value="QSQ27422.1"/>
    <property type="molecule type" value="Genomic_DNA"/>
</dbReference>
<gene>
    <name evidence="3" type="ORF">JY651_22010</name>
</gene>
<feature type="compositionally biased region" description="Pro residues" evidence="1">
    <location>
        <begin position="473"/>
        <end position="493"/>
    </location>
</feature>
<evidence type="ECO:0000313" key="4">
    <source>
        <dbReference type="Proteomes" id="UP000662747"/>
    </source>
</evidence>
<accession>A0ABX7PAE5</accession>
<dbReference type="PROSITE" id="PS51257">
    <property type="entry name" value="PROKAR_LIPOPROTEIN"/>
    <property type="match status" value="1"/>
</dbReference>
<evidence type="ECO:0000313" key="3">
    <source>
        <dbReference type="EMBL" id="QSQ27422.1"/>
    </source>
</evidence>
<dbReference type="Proteomes" id="UP000662747">
    <property type="component" value="Chromosome"/>
</dbReference>
<feature type="chain" id="PRO_5046956073" description="Lipoprotein" evidence="2">
    <location>
        <begin position="21"/>
        <end position="493"/>
    </location>
</feature>
<feature type="region of interest" description="Disordered" evidence="1">
    <location>
        <begin position="465"/>
        <end position="493"/>
    </location>
</feature>
<keyword evidence="2" id="KW-0732">Signal</keyword>
<evidence type="ECO:0000256" key="1">
    <source>
        <dbReference type="SAM" id="MobiDB-lite"/>
    </source>
</evidence>
<name>A0ABX7PAE5_9BACT</name>
<proteinExistence type="predicted"/>
<protein>
    <recommendedName>
        <fullName evidence="5">Lipoprotein</fullName>
    </recommendedName>
</protein>
<feature type="signal peptide" evidence="2">
    <location>
        <begin position="1"/>
        <end position="20"/>
    </location>
</feature>
<evidence type="ECO:0008006" key="5">
    <source>
        <dbReference type="Google" id="ProtNLM"/>
    </source>
</evidence>
<evidence type="ECO:0000256" key="2">
    <source>
        <dbReference type="SAM" id="SignalP"/>
    </source>
</evidence>